<feature type="chain" id="PRO_5043504247" description="Lipocalin-like domain-containing protein" evidence="1">
    <location>
        <begin position="23"/>
        <end position="158"/>
    </location>
</feature>
<dbReference type="EMBL" id="CP121196">
    <property type="protein sequence ID" value="XBH18798.1"/>
    <property type="molecule type" value="Genomic_DNA"/>
</dbReference>
<protein>
    <recommendedName>
        <fullName evidence="3">Lipocalin-like domain-containing protein</fullName>
    </recommendedName>
</protein>
<reference evidence="2" key="1">
    <citation type="submission" date="2023-03" db="EMBL/GenBank/DDBJ databases">
        <title>Edaphobacter sp.</title>
        <authorList>
            <person name="Huber K.J."/>
            <person name="Papendorf J."/>
            <person name="Pilke C."/>
            <person name="Bunk B."/>
            <person name="Sproeer C."/>
            <person name="Pester M."/>
        </authorList>
    </citation>
    <scope>NUCLEOTIDE SEQUENCE</scope>
    <source>
        <strain evidence="2">DSM 110680</strain>
    </source>
</reference>
<evidence type="ECO:0008006" key="3">
    <source>
        <dbReference type="Google" id="ProtNLM"/>
    </source>
</evidence>
<sequence>MKRLLTFALATLVIASTSAAFAADHSLGTWKLNPEKSKYSPGPLPVKSITAVREAADNGVKVTTTGERSDGSAINTTYTAKFDGSPASLSGQGAPYDTVSLKQVNANTFTYETKNSANKYHASGKLVISADGMTMTMKAKGTDADGKPMDVTLVYDKQ</sequence>
<proteinExistence type="predicted"/>
<dbReference type="RefSeq" id="WP_348264016.1">
    <property type="nucleotide sequence ID" value="NZ_CP121196.1"/>
</dbReference>
<gene>
    <name evidence="2" type="ORF">P8935_05660</name>
</gene>
<organism evidence="2">
    <name type="scientific">Telmatobacter sp. DSM 110680</name>
    <dbReference type="NCBI Taxonomy" id="3036704"/>
    <lineage>
        <taxon>Bacteria</taxon>
        <taxon>Pseudomonadati</taxon>
        <taxon>Acidobacteriota</taxon>
        <taxon>Terriglobia</taxon>
        <taxon>Terriglobales</taxon>
        <taxon>Acidobacteriaceae</taxon>
        <taxon>Telmatobacter</taxon>
    </lineage>
</organism>
<evidence type="ECO:0000256" key="1">
    <source>
        <dbReference type="SAM" id="SignalP"/>
    </source>
</evidence>
<evidence type="ECO:0000313" key="2">
    <source>
        <dbReference type="EMBL" id="XBH18798.1"/>
    </source>
</evidence>
<name>A0AAU7DNC8_9BACT</name>
<keyword evidence="1" id="KW-0732">Signal</keyword>
<feature type="signal peptide" evidence="1">
    <location>
        <begin position="1"/>
        <end position="22"/>
    </location>
</feature>
<dbReference type="AlphaFoldDB" id="A0AAU7DNC8"/>
<accession>A0AAU7DNC8</accession>